<keyword evidence="4" id="KW-1185">Reference proteome</keyword>
<feature type="chain" id="PRO_5020266851" evidence="2">
    <location>
        <begin position="20"/>
        <end position="212"/>
    </location>
</feature>
<gene>
    <name evidence="3" type="ORF">CTRI78_v010718</name>
</gene>
<reference evidence="3 4" key="1">
    <citation type="submission" date="2018-12" db="EMBL/GenBank/DDBJ databases">
        <title>Genome sequence and assembly of Colletotrichum trifolii.</title>
        <authorList>
            <person name="Gan P."/>
            <person name="Shirasu K."/>
        </authorList>
    </citation>
    <scope>NUCLEOTIDE SEQUENCE [LARGE SCALE GENOMIC DNA]</scope>
    <source>
        <strain evidence="3 4">543-2</strain>
    </source>
</reference>
<sequence length="212" mass="21431">MLARYLALAAAASLAPAAAQSPTRTERTTVWLPPPRSTGVGENIYASVITAAPSSTEYLLACTSVWRSASACSHFSGVTLTYGDNTMKIGFRTETFDCKRGPTATCSVSAPGTVDAQSVLAGSESARWFTAITIVDGHDKLKTQTSSSTTPAAAAATTSANGNGVCKRATKPKTGGSDGEDGCSAASNAFGGLPLVMAGAAAVLGVVVTLFL</sequence>
<dbReference type="EMBL" id="RYZW01000188">
    <property type="protein sequence ID" value="TDZ38980.1"/>
    <property type="molecule type" value="Genomic_DNA"/>
</dbReference>
<evidence type="ECO:0000313" key="4">
    <source>
        <dbReference type="Proteomes" id="UP000295703"/>
    </source>
</evidence>
<keyword evidence="1" id="KW-0812">Transmembrane</keyword>
<evidence type="ECO:0000256" key="2">
    <source>
        <dbReference type="SAM" id="SignalP"/>
    </source>
</evidence>
<keyword evidence="2" id="KW-0732">Signal</keyword>
<keyword evidence="1" id="KW-0472">Membrane</keyword>
<keyword evidence="1" id="KW-1133">Transmembrane helix</keyword>
<protein>
    <submittedName>
        <fullName evidence="3">Uncharacterized protein</fullName>
    </submittedName>
</protein>
<name>A0A4R8QLB7_COLTR</name>
<evidence type="ECO:0000313" key="3">
    <source>
        <dbReference type="EMBL" id="TDZ38980.1"/>
    </source>
</evidence>
<dbReference type="AlphaFoldDB" id="A0A4R8QLB7"/>
<feature type="transmembrane region" description="Helical" evidence="1">
    <location>
        <begin position="189"/>
        <end position="211"/>
    </location>
</feature>
<feature type="signal peptide" evidence="2">
    <location>
        <begin position="1"/>
        <end position="19"/>
    </location>
</feature>
<evidence type="ECO:0000256" key="1">
    <source>
        <dbReference type="SAM" id="Phobius"/>
    </source>
</evidence>
<organism evidence="3 4">
    <name type="scientific">Colletotrichum trifolii</name>
    <dbReference type="NCBI Taxonomy" id="5466"/>
    <lineage>
        <taxon>Eukaryota</taxon>
        <taxon>Fungi</taxon>
        <taxon>Dikarya</taxon>
        <taxon>Ascomycota</taxon>
        <taxon>Pezizomycotina</taxon>
        <taxon>Sordariomycetes</taxon>
        <taxon>Hypocreomycetidae</taxon>
        <taxon>Glomerellales</taxon>
        <taxon>Glomerellaceae</taxon>
        <taxon>Colletotrichum</taxon>
        <taxon>Colletotrichum orbiculare species complex</taxon>
    </lineage>
</organism>
<dbReference type="Proteomes" id="UP000295703">
    <property type="component" value="Unassembled WGS sequence"/>
</dbReference>
<comment type="caution">
    <text evidence="3">The sequence shown here is derived from an EMBL/GenBank/DDBJ whole genome shotgun (WGS) entry which is preliminary data.</text>
</comment>
<proteinExistence type="predicted"/>
<accession>A0A4R8QLB7</accession>